<evidence type="ECO:0000256" key="4">
    <source>
        <dbReference type="ARBA" id="ARBA00022729"/>
    </source>
</evidence>
<name>F0RMJ7_DEIPM</name>
<sequence length="174" mass="18994">MSRTWLRPLLLAGLLGLGTPTALAAAPALTAAEQARAEQLQDTLRCPICTGESINESSNDISREMRAEVERLVAQGLSDREVYDYFAARYGQLVLLDPPKQGANLVLWAGPLLALGAGGWWLLRTLLGHPQPAPATAQDTWTEEDPDLQPYLAQVQREARPPTRTDWRDKGGPA</sequence>
<dbReference type="eggNOG" id="COG3088">
    <property type="taxonomic scope" value="Bacteria"/>
</dbReference>
<evidence type="ECO:0000256" key="5">
    <source>
        <dbReference type="ARBA" id="ARBA00022748"/>
    </source>
</evidence>
<dbReference type="Gene3D" id="1.10.8.640">
    <property type="entry name" value="Cytochrome C biogenesis protein"/>
    <property type="match status" value="1"/>
</dbReference>
<keyword evidence="3 7" id="KW-0479">Metal-binding</keyword>
<dbReference type="InterPro" id="IPR051263">
    <property type="entry name" value="C-type_cytochrome_biogenesis"/>
</dbReference>
<reference evidence="10 11" key="2">
    <citation type="journal article" date="2012" name="Stand. Genomic Sci.">
        <title>Complete genome sequence of the orange-red pigmented, radioresistant Deinococcus proteolyticus type strain (MRP(T)).</title>
        <authorList>
            <person name="Copeland A."/>
            <person name="Zeytun A."/>
            <person name="Yassawong M."/>
            <person name="Nolan M."/>
            <person name="Lucas S."/>
            <person name="Hammon N."/>
            <person name="Deshpande S."/>
            <person name="Cheng J.F."/>
            <person name="Han C."/>
            <person name="Tapia R."/>
            <person name="Goodwin L.A."/>
            <person name="Pitluck S."/>
            <person name="Mavromatis K."/>
            <person name="Liolios K."/>
            <person name="Pagani I."/>
            <person name="Ivanova N."/>
            <person name="Mikhailova N."/>
            <person name="Pati A."/>
            <person name="Chen A."/>
            <person name="Palaniappan K."/>
            <person name="Land M."/>
            <person name="Hauser L."/>
            <person name="Jeffries C.D."/>
            <person name="Brambilla E.M."/>
            <person name="Rohde M."/>
            <person name="Sikorski J."/>
            <person name="Pukall R."/>
            <person name="Goker M."/>
            <person name="Detter J.C."/>
            <person name="Woyke T."/>
            <person name="Bristow J."/>
            <person name="Eisen J.A."/>
            <person name="Markowitz V."/>
            <person name="Hugenholtz P."/>
            <person name="Kyrpides N.C."/>
            <person name="Klenk H.P."/>
            <person name="Lapidus A."/>
        </authorList>
    </citation>
    <scope>NUCLEOTIDE SEQUENCE [LARGE SCALE GENOMIC DNA]</scope>
    <source>
        <strain evidence="11">ATCC 35074 / DSM 20540 / JCM 6276 / NBRC 101906 / NCIMB 13154 / VKM Ac-1939 / CCM 2703 / MRP</strain>
    </source>
</reference>
<dbReference type="Proteomes" id="UP000007718">
    <property type="component" value="Chromosome"/>
</dbReference>
<evidence type="ECO:0000256" key="1">
    <source>
        <dbReference type="ARBA" id="ARBA00010342"/>
    </source>
</evidence>
<gene>
    <name evidence="10" type="ordered locus">Deipr_0891</name>
</gene>
<feature type="chain" id="PRO_5011022608" description="Cytochrome c-type biogenesis protein" evidence="7">
    <location>
        <begin position="25"/>
        <end position="174"/>
    </location>
</feature>
<evidence type="ECO:0000313" key="11">
    <source>
        <dbReference type="Proteomes" id="UP000007718"/>
    </source>
</evidence>
<evidence type="ECO:0000256" key="3">
    <source>
        <dbReference type="ARBA" id="ARBA00022723"/>
    </source>
</evidence>
<dbReference type="STRING" id="693977.Deipr_0891"/>
<dbReference type="PANTHER" id="PTHR47870:SF1">
    <property type="entry name" value="CYTOCHROME C-TYPE BIOGENESIS PROTEIN CCMH"/>
    <property type="match status" value="1"/>
</dbReference>
<keyword evidence="5" id="KW-0201">Cytochrome c-type biogenesis</keyword>
<evidence type="ECO:0000256" key="2">
    <source>
        <dbReference type="ARBA" id="ARBA00022617"/>
    </source>
</evidence>
<evidence type="ECO:0000256" key="6">
    <source>
        <dbReference type="ARBA" id="ARBA00023004"/>
    </source>
</evidence>
<dbReference type="GO" id="GO:0017004">
    <property type="term" value="P:cytochrome complex assembly"/>
    <property type="evidence" value="ECO:0007669"/>
    <property type="project" value="UniProtKB-KW"/>
</dbReference>
<reference evidence="11" key="1">
    <citation type="submission" date="2011-02" db="EMBL/GenBank/DDBJ databases">
        <title>The complete sequence of chromosome of Deinococcus proteolyticus DSM 20540.</title>
        <authorList>
            <consortium name="US DOE Joint Genome Institute (JGI-PGF)"/>
            <person name="Lucas S."/>
            <person name="Copeland A."/>
            <person name="Lapidus A."/>
            <person name="Bruce D."/>
            <person name="Goodwin L."/>
            <person name="Pitluck S."/>
            <person name="Kyrpides N."/>
            <person name="Mavromatis K."/>
            <person name="Pagani I."/>
            <person name="Ivanova N."/>
            <person name="Ovchinnikova G."/>
            <person name="Zeytun A."/>
            <person name="Detter J.C."/>
            <person name="Han C."/>
            <person name="Land M."/>
            <person name="Hauser L."/>
            <person name="Markowitz V."/>
            <person name="Cheng J.-F."/>
            <person name="Hugenholtz P."/>
            <person name="Woyke T."/>
            <person name="Wu D."/>
            <person name="Pukall R."/>
            <person name="Steenblock K."/>
            <person name="Brambilla E."/>
            <person name="Klenk H.-P."/>
            <person name="Eisen J.A."/>
        </authorList>
    </citation>
    <scope>NUCLEOTIDE SEQUENCE [LARGE SCALE GENOMIC DNA]</scope>
    <source>
        <strain evidence="11">ATCC 35074 / DSM 20540 / JCM 6276 / NBRC 101906 / NCIMB 13154 / VKM Ac-1939 / CCM 2703 / MRP</strain>
    </source>
</reference>
<organism evidence="10 11">
    <name type="scientific">Deinococcus proteolyticus (strain ATCC 35074 / DSM 20540 / JCM 6276 / NBRC 101906 / NCIMB 13154 / VKM Ac-1939 / CCM 2703 / MRP)</name>
    <dbReference type="NCBI Taxonomy" id="693977"/>
    <lineage>
        <taxon>Bacteria</taxon>
        <taxon>Thermotogati</taxon>
        <taxon>Deinococcota</taxon>
        <taxon>Deinococci</taxon>
        <taxon>Deinococcales</taxon>
        <taxon>Deinococcaceae</taxon>
        <taxon>Deinococcus</taxon>
    </lineage>
</organism>
<dbReference type="AlphaFoldDB" id="F0RMJ7"/>
<dbReference type="Pfam" id="PF03918">
    <property type="entry name" value="CcmH"/>
    <property type="match status" value="1"/>
</dbReference>
<proteinExistence type="inferred from homology"/>
<comment type="similarity">
    <text evidence="1 7">Belongs to the CcmH/CycL/Ccl2/NrfF family.</text>
</comment>
<keyword evidence="2 7" id="KW-0349">Heme</keyword>
<dbReference type="HOGENOM" id="CLU_107187_2_2_0"/>
<keyword evidence="4 7" id="KW-0732">Signal</keyword>
<evidence type="ECO:0000259" key="9">
    <source>
        <dbReference type="Pfam" id="PF03918"/>
    </source>
</evidence>
<keyword evidence="6 7" id="KW-0408">Iron</keyword>
<comment type="function">
    <text evidence="7">Possible subunit of a heme lyase.</text>
</comment>
<dbReference type="GO" id="GO:0005886">
    <property type="term" value="C:plasma membrane"/>
    <property type="evidence" value="ECO:0007669"/>
    <property type="project" value="TreeGrafter"/>
</dbReference>
<dbReference type="CDD" id="cd16378">
    <property type="entry name" value="CcmH_N"/>
    <property type="match status" value="1"/>
</dbReference>
<protein>
    <recommendedName>
        <fullName evidence="7">Cytochrome c-type biogenesis protein</fullName>
    </recommendedName>
</protein>
<dbReference type="GO" id="GO:0046872">
    <property type="term" value="F:metal ion binding"/>
    <property type="evidence" value="ECO:0007669"/>
    <property type="project" value="UniProtKB-KW"/>
</dbReference>
<dbReference type="EMBL" id="CP002536">
    <property type="protein sequence ID" value="ADY26047.1"/>
    <property type="molecule type" value="Genomic_DNA"/>
</dbReference>
<evidence type="ECO:0000313" key="10">
    <source>
        <dbReference type="EMBL" id="ADY26047.1"/>
    </source>
</evidence>
<feature type="domain" description="CcmH/CycL/Ccl2/NrfF N-terminal" evidence="9">
    <location>
        <begin position="28"/>
        <end position="137"/>
    </location>
</feature>
<dbReference type="RefSeq" id="WP_013614656.1">
    <property type="nucleotide sequence ID" value="NC_015161.1"/>
</dbReference>
<dbReference type="InterPro" id="IPR005616">
    <property type="entry name" value="CcmH/CycL/Ccl2/NrfF_N"/>
</dbReference>
<accession>F0RMJ7</accession>
<dbReference type="PANTHER" id="PTHR47870">
    <property type="entry name" value="CYTOCHROME C-TYPE BIOGENESIS PROTEIN CCMH"/>
    <property type="match status" value="1"/>
</dbReference>
<feature type="compositionally biased region" description="Basic and acidic residues" evidence="8">
    <location>
        <begin position="157"/>
        <end position="174"/>
    </location>
</feature>
<evidence type="ECO:0000256" key="7">
    <source>
        <dbReference type="RuleBase" id="RU364112"/>
    </source>
</evidence>
<evidence type="ECO:0000256" key="8">
    <source>
        <dbReference type="SAM" id="MobiDB-lite"/>
    </source>
</evidence>
<keyword evidence="11" id="KW-1185">Reference proteome</keyword>
<dbReference type="InterPro" id="IPR038297">
    <property type="entry name" value="CcmH/CycL/NrfF/Ccl2_sf"/>
</dbReference>
<feature type="signal peptide" evidence="7">
    <location>
        <begin position="1"/>
        <end position="24"/>
    </location>
</feature>
<dbReference type="KEGG" id="dpt:Deipr_0891"/>
<feature type="region of interest" description="Disordered" evidence="8">
    <location>
        <begin position="153"/>
        <end position="174"/>
    </location>
</feature>